<reference evidence="2" key="1">
    <citation type="submission" date="2021-03" db="EMBL/GenBank/DDBJ databases">
        <title>Genomic analysis provides insights into the functional capacity of soil bacteria communities inhabiting an altitudinal gradient in the Atacama Desert.</title>
        <authorList>
            <person name="Gonzalez M."/>
            <person name="Maldonado J."/>
            <person name="Maza F."/>
            <person name="Hodar C."/>
            <person name="Cortes M."/>
            <person name="Palma R."/>
            <person name="Andreani C."/>
            <person name="Gaete A."/>
            <person name="Vasquez-Dean J."/>
            <person name="Acuna V."/>
            <person name="Aguado M."/>
            <person name="Mandakovic D."/>
            <person name="Latorre M."/>
            <person name="Orellana A."/>
            <person name="Gutierrez R."/>
            <person name="Montecino M."/>
            <person name="Allende M."/>
            <person name="Maass A."/>
            <person name="Cambiazo V."/>
        </authorList>
    </citation>
    <scope>NUCLEOTIDE SEQUENCE</scope>
    <source>
        <strain evidence="2">ISL-25</strain>
    </source>
</reference>
<dbReference type="Gene3D" id="3.40.50.720">
    <property type="entry name" value="NAD(P)-binding Rossmann-like Domain"/>
    <property type="match status" value="1"/>
</dbReference>
<proteinExistence type="predicted"/>
<comment type="caution">
    <text evidence="2">The sequence shown here is derived from an EMBL/GenBank/DDBJ whole genome shotgun (WGS) entry which is preliminary data.</text>
</comment>
<protein>
    <submittedName>
        <fullName evidence="2">Saccharopine dehydrogenase NADP-binding domain-containing protein</fullName>
    </submittedName>
</protein>
<evidence type="ECO:0000313" key="2">
    <source>
        <dbReference type="EMBL" id="MBT2328499.1"/>
    </source>
</evidence>
<organism evidence="2 3">
    <name type="scientific">Pseudomonas fluorescens</name>
    <dbReference type="NCBI Taxonomy" id="294"/>
    <lineage>
        <taxon>Bacteria</taxon>
        <taxon>Pseudomonadati</taxon>
        <taxon>Pseudomonadota</taxon>
        <taxon>Gammaproteobacteria</taxon>
        <taxon>Pseudomonadales</taxon>
        <taxon>Pseudomonadaceae</taxon>
        <taxon>Pseudomonas</taxon>
    </lineage>
</organism>
<dbReference type="PANTHER" id="PTHR43781">
    <property type="entry name" value="SACCHAROPINE DEHYDROGENASE"/>
    <property type="match status" value="1"/>
</dbReference>
<evidence type="ECO:0000259" key="1">
    <source>
        <dbReference type="Pfam" id="PF03435"/>
    </source>
</evidence>
<evidence type="ECO:0000313" key="3">
    <source>
        <dbReference type="Proteomes" id="UP000692896"/>
    </source>
</evidence>
<dbReference type="InterPro" id="IPR005097">
    <property type="entry name" value="Sacchrp_dh_NADP-bd"/>
</dbReference>
<dbReference type="SUPFAM" id="SSF51735">
    <property type="entry name" value="NAD(P)-binding Rossmann-fold domains"/>
    <property type="match status" value="1"/>
</dbReference>
<gene>
    <name evidence="2" type="ORF">J7E47_07185</name>
</gene>
<name>A0A944DHE4_PSEFL</name>
<sequence>MLISVLGASGDVGLASVRALLSLGLDELRLGGRDAGKGARCLATLQQQWPTARLHWVTVDFNDAPAMAAFADGCDVLLNCAGPSWRMGDRCAQAALQARAHYVDAAGDVTLDPKLWLDRCAVLGAGLQPGLTGLLPRWLAQRDFTQVHRLHSYFGLRDQFTLVAADDFLQGATDGSSEPLAAWHNGRRSRALTRRRDVALPCFPGQVQVLPYLNHEGERLAMDLRLEVGQWFNVIIDGYVLKALDLAHSLPRAEATQRLRQASLLDLSAQAPFVTLLLQLDGQFDGQPITRSVVLGGSGNAALTGAMAAVTVTGVAQDEIPAGCHHAAQVLRPAISFERLQRTSAISALRVMDTPIERLLCAEEGSL</sequence>
<dbReference type="EMBL" id="JAGGOB010000014">
    <property type="protein sequence ID" value="MBT2328499.1"/>
    <property type="molecule type" value="Genomic_DNA"/>
</dbReference>
<dbReference type="RefSeq" id="WP_214911957.1">
    <property type="nucleotide sequence ID" value="NZ_JAGGNX010000014.1"/>
</dbReference>
<dbReference type="PANTHER" id="PTHR43781:SF1">
    <property type="entry name" value="SACCHAROPINE DEHYDROGENASE"/>
    <property type="match status" value="1"/>
</dbReference>
<accession>A0A944DHE4</accession>
<feature type="domain" description="Saccharopine dehydrogenase NADP binding" evidence="1">
    <location>
        <begin position="3"/>
        <end position="106"/>
    </location>
</feature>
<dbReference type="Proteomes" id="UP000692896">
    <property type="component" value="Unassembled WGS sequence"/>
</dbReference>
<dbReference type="AlphaFoldDB" id="A0A944DHE4"/>
<dbReference type="InterPro" id="IPR036291">
    <property type="entry name" value="NAD(P)-bd_dom_sf"/>
</dbReference>
<dbReference type="Pfam" id="PF03435">
    <property type="entry name" value="Sacchrp_dh_NADP"/>
    <property type="match status" value="1"/>
</dbReference>